<keyword evidence="9" id="KW-0100">Branched-chain amino acid biosynthesis</keyword>
<dbReference type="GO" id="GO:0052655">
    <property type="term" value="F:L-valine-2-oxoglutarate transaminase activity"/>
    <property type="evidence" value="ECO:0007669"/>
    <property type="project" value="RHEA"/>
</dbReference>
<dbReference type="OMA" id="RGWIIEI"/>
<evidence type="ECO:0000256" key="8">
    <source>
        <dbReference type="RuleBase" id="RU004516"/>
    </source>
</evidence>
<dbReference type="STRING" id="692275.M3CYJ2"/>
<dbReference type="PANTHER" id="PTHR11825">
    <property type="entry name" value="SUBGROUP IIII AMINOTRANSFERASE"/>
    <property type="match status" value="1"/>
</dbReference>
<accession>M3CYJ2</accession>
<dbReference type="GO" id="GO:0009099">
    <property type="term" value="P:L-valine biosynthetic process"/>
    <property type="evidence" value="ECO:0007669"/>
    <property type="project" value="TreeGrafter"/>
</dbReference>
<dbReference type="InterPro" id="IPR018300">
    <property type="entry name" value="Aminotrans_IV_CS"/>
</dbReference>
<dbReference type="Gene3D" id="3.20.10.10">
    <property type="entry name" value="D-amino Acid Aminotransferase, subunit A, domain 2"/>
    <property type="match status" value="1"/>
</dbReference>
<dbReference type="EMBL" id="KB456270">
    <property type="protein sequence ID" value="EMF08746.1"/>
    <property type="molecule type" value="Genomic_DNA"/>
</dbReference>
<evidence type="ECO:0000313" key="10">
    <source>
        <dbReference type="EMBL" id="EMF08746.1"/>
    </source>
</evidence>
<comment type="cofactor">
    <cofactor evidence="1 8">
        <name>pyridoxal 5'-phosphate</name>
        <dbReference type="ChEBI" id="CHEBI:597326"/>
    </cofactor>
</comment>
<name>M3CYJ2_SPHMS</name>
<evidence type="ECO:0000256" key="5">
    <source>
        <dbReference type="ARBA" id="ARBA00022898"/>
    </source>
</evidence>
<evidence type="ECO:0000256" key="1">
    <source>
        <dbReference type="ARBA" id="ARBA00001933"/>
    </source>
</evidence>
<organism evidence="10 11">
    <name type="scientific">Sphaerulina musiva (strain SO2202)</name>
    <name type="common">Poplar stem canker fungus</name>
    <name type="synonym">Septoria musiva</name>
    <dbReference type="NCBI Taxonomy" id="692275"/>
    <lineage>
        <taxon>Eukaryota</taxon>
        <taxon>Fungi</taxon>
        <taxon>Dikarya</taxon>
        <taxon>Ascomycota</taxon>
        <taxon>Pezizomycotina</taxon>
        <taxon>Dothideomycetes</taxon>
        <taxon>Dothideomycetidae</taxon>
        <taxon>Mycosphaerellales</taxon>
        <taxon>Mycosphaerellaceae</taxon>
        <taxon>Sphaerulina</taxon>
    </lineage>
</organism>
<keyword evidence="11" id="KW-1185">Reference proteome</keyword>
<evidence type="ECO:0000256" key="7">
    <source>
        <dbReference type="RuleBase" id="RU004106"/>
    </source>
</evidence>
<evidence type="ECO:0000256" key="2">
    <source>
        <dbReference type="ARBA" id="ARBA00009320"/>
    </source>
</evidence>
<dbReference type="GO" id="GO:0052656">
    <property type="term" value="F:L-isoleucine-2-oxoglutarate transaminase activity"/>
    <property type="evidence" value="ECO:0007669"/>
    <property type="project" value="RHEA"/>
</dbReference>
<keyword evidence="9" id="KW-0028">Amino-acid biosynthesis</keyword>
<feature type="modified residue" description="N6-(pyridoxal phosphate)lysine" evidence="6">
    <location>
        <position position="228"/>
    </location>
</feature>
<dbReference type="GO" id="GO:0005739">
    <property type="term" value="C:mitochondrion"/>
    <property type="evidence" value="ECO:0007669"/>
    <property type="project" value="TreeGrafter"/>
</dbReference>
<dbReference type="InterPro" id="IPR036038">
    <property type="entry name" value="Aminotransferase-like"/>
</dbReference>
<reference evidence="10 11" key="1">
    <citation type="journal article" date="2012" name="PLoS Pathog.">
        <title>Diverse lifestyles and strategies of plant pathogenesis encoded in the genomes of eighteen Dothideomycetes fungi.</title>
        <authorList>
            <person name="Ohm R.A."/>
            <person name="Feau N."/>
            <person name="Henrissat B."/>
            <person name="Schoch C.L."/>
            <person name="Horwitz B.A."/>
            <person name="Barry K.W."/>
            <person name="Condon B.J."/>
            <person name="Copeland A.C."/>
            <person name="Dhillon B."/>
            <person name="Glaser F."/>
            <person name="Hesse C.N."/>
            <person name="Kosti I."/>
            <person name="LaButti K."/>
            <person name="Lindquist E.A."/>
            <person name="Lucas S."/>
            <person name="Salamov A.A."/>
            <person name="Bradshaw R.E."/>
            <person name="Ciuffetti L."/>
            <person name="Hamelin R.C."/>
            <person name="Kema G.H.J."/>
            <person name="Lawrence C."/>
            <person name="Scott J.A."/>
            <person name="Spatafora J.W."/>
            <person name="Turgeon B.G."/>
            <person name="de Wit P.J.G.M."/>
            <person name="Zhong S."/>
            <person name="Goodwin S.B."/>
            <person name="Grigoriev I.V."/>
        </authorList>
    </citation>
    <scope>NUCLEOTIDE SEQUENCE [LARGE SCALE GENOMIC DNA]</scope>
    <source>
        <strain evidence="10 11">SO2202</strain>
    </source>
</reference>
<keyword evidence="5 8" id="KW-0663">Pyridoxal phosphate</keyword>
<dbReference type="GeneID" id="27906371"/>
<evidence type="ECO:0000256" key="3">
    <source>
        <dbReference type="ARBA" id="ARBA00022576"/>
    </source>
</evidence>
<dbReference type="OrthoDB" id="1732691at2759"/>
<comment type="catalytic activity">
    <reaction evidence="9">
        <text>L-valine + 2-oxoglutarate = 3-methyl-2-oxobutanoate + L-glutamate</text>
        <dbReference type="Rhea" id="RHEA:24813"/>
        <dbReference type="ChEBI" id="CHEBI:11851"/>
        <dbReference type="ChEBI" id="CHEBI:16810"/>
        <dbReference type="ChEBI" id="CHEBI:29985"/>
        <dbReference type="ChEBI" id="CHEBI:57762"/>
        <dbReference type="EC" id="2.6.1.42"/>
    </reaction>
</comment>
<dbReference type="InterPro" id="IPR001544">
    <property type="entry name" value="Aminotrans_IV"/>
</dbReference>
<dbReference type="RefSeq" id="XP_016756867.1">
    <property type="nucleotide sequence ID" value="XM_016909234.1"/>
</dbReference>
<dbReference type="PANTHER" id="PTHR11825:SF69">
    <property type="entry name" value="BRANCHED-CHAIN-AMINO-ACID AMINOTRANSFERASE"/>
    <property type="match status" value="1"/>
</dbReference>
<comment type="catalytic activity">
    <reaction evidence="9">
        <text>L-isoleucine + 2-oxoglutarate = (S)-3-methyl-2-oxopentanoate + L-glutamate</text>
        <dbReference type="Rhea" id="RHEA:24801"/>
        <dbReference type="ChEBI" id="CHEBI:16810"/>
        <dbReference type="ChEBI" id="CHEBI:29985"/>
        <dbReference type="ChEBI" id="CHEBI:35146"/>
        <dbReference type="ChEBI" id="CHEBI:58045"/>
        <dbReference type="EC" id="2.6.1.42"/>
    </reaction>
</comment>
<gene>
    <name evidence="10" type="ORF">SEPMUDRAFT_52595</name>
</gene>
<sequence>MANNTISRLDASLLTTAYTTSPRPYPSPTSLEVRLLEYHTDHMIIASWNVHAGWSKPTLQPYGPIAMSPAASALHYSTECFEGLKLFRGPDGQARLFRSIENCERMRRSAARVALPDFDAAELEKLIVALCACEAPKWLPREGGEGALYIRPTLIGTDPALATLRPRSAMLMIFLTVFPKAISSITGPEKLQKTAQQPAAAAVRRSMKLLASDKEQVRAWPGGFGNAKVGANYGTTLVSQDQAKAQGFDQVLWLFGSERYVTEAGASNFFLVLRVDEKKWQLITAPLDEGLILPGITRDCILQLARGRLQQSVQDIVVEVVERQFTIAEVFEAHKQGDIIEAFVSGTALFITPVGAIRSDGQDLEINCEPVHGVLCSQIIKGLLIDIMSGKQDGHGWTFVVDET</sequence>
<evidence type="ECO:0000313" key="11">
    <source>
        <dbReference type="Proteomes" id="UP000016931"/>
    </source>
</evidence>
<evidence type="ECO:0000256" key="6">
    <source>
        <dbReference type="PIRSR" id="PIRSR006468-1"/>
    </source>
</evidence>
<keyword evidence="4 9" id="KW-0808">Transferase</keyword>
<dbReference type="InterPro" id="IPR043131">
    <property type="entry name" value="BCAT-like_N"/>
</dbReference>
<comment type="catalytic activity">
    <reaction evidence="9">
        <text>L-leucine + 2-oxoglutarate = 4-methyl-2-oxopentanoate + L-glutamate</text>
        <dbReference type="Rhea" id="RHEA:18321"/>
        <dbReference type="ChEBI" id="CHEBI:16810"/>
        <dbReference type="ChEBI" id="CHEBI:17865"/>
        <dbReference type="ChEBI" id="CHEBI:29985"/>
        <dbReference type="ChEBI" id="CHEBI:57427"/>
        <dbReference type="EC" id="2.6.1.42"/>
    </reaction>
</comment>
<dbReference type="PROSITE" id="PS00770">
    <property type="entry name" value="AA_TRANSFER_CLASS_4"/>
    <property type="match status" value="1"/>
</dbReference>
<dbReference type="AlphaFoldDB" id="M3CYJ2"/>
<protein>
    <recommendedName>
        <fullName evidence="9">Branched-chain-amino-acid aminotransferase</fullName>
        <ecNumber evidence="9">2.6.1.42</ecNumber>
    </recommendedName>
</protein>
<evidence type="ECO:0000256" key="4">
    <source>
        <dbReference type="ARBA" id="ARBA00022679"/>
    </source>
</evidence>
<dbReference type="SUPFAM" id="SSF56752">
    <property type="entry name" value="D-aminoacid aminotransferase-like PLP-dependent enzymes"/>
    <property type="match status" value="1"/>
</dbReference>
<keyword evidence="3 9" id="KW-0032">Aminotransferase</keyword>
<dbReference type="Proteomes" id="UP000016931">
    <property type="component" value="Unassembled WGS sequence"/>
</dbReference>
<dbReference type="PIRSF" id="PIRSF006468">
    <property type="entry name" value="BCAT1"/>
    <property type="match status" value="1"/>
</dbReference>
<dbReference type="Gene3D" id="3.30.470.10">
    <property type="match status" value="1"/>
</dbReference>
<dbReference type="eggNOG" id="KOG0975">
    <property type="taxonomic scope" value="Eukaryota"/>
</dbReference>
<comment type="similarity">
    <text evidence="2 7">Belongs to the class-IV pyridoxal-phosphate-dependent aminotransferase family.</text>
</comment>
<dbReference type="InterPro" id="IPR005786">
    <property type="entry name" value="B_amino_transII"/>
</dbReference>
<dbReference type="Pfam" id="PF01063">
    <property type="entry name" value="Aminotran_4"/>
    <property type="match status" value="1"/>
</dbReference>
<dbReference type="InterPro" id="IPR043132">
    <property type="entry name" value="BCAT-like_C"/>
</dbReference>
<dbReference type="EC" id="2.6.1.42" evidence="9"/>
<evidence type="ECO:0000256" key="9">
    <source>
        <dbReference type="RuleBase" id="RU004517"/>
    </source>
</evidence>
<proteinExistence type="inferred from homology"/>
<dbReference type="HOGENOM" id="CLU_031922_0_0_1"/>
<dbReference type="GO" id="GO:0009098">
    <property type="term" value="P:L-leucine biosynthetic process"/>
    <property type="evidence" value="ECO:0007669"/>
    <property type="project" value="TreeGrafter"/>
</dbReference>
<dbReference type="GO" id="GO:0052654">
    <property type="term" value="F:L-leucine-2-oxoglutarate transaminase activity"/>
    <property type="evidence" value="ECO:0007669"/>
    <property type="project" value="RHEA"/>
</dbReference>